<keyword evidence="2" id="KW-1185">Reference proteome</keyword>
<dbReference type="eggNOG" id="arCOG01150">
    <property type="taxonomic scope" value="Archaea"/>
</dbReference>
<dbReference type="AlphaFoldDB" id="D1Z0X5"/>
<reference evidence="1 2" key="1">
    <citation type="journal article" date="2007" name="Appl. Environ. Microbiol.">
        <title>Isolation of key methanogens for global methane emission from rice paddy fields: a novel isolate affiliated with the clone cluster rice cluster I.</title>
        <authorList>
            <person name="Sakai S."/>
            <person name="Imachi H."/>
            <person name="Sekiguchi Y."/>
            <person name="Ohashi A."/>
            <person name="Harada H."/>
            <person name="Kamagata Y."/>
        </authorList>
    </citation>
    <scope>NUCLEOTIDE SEQUENCE [LARGE SCALE GENOMIC DNA]</scope>
    <source>
        <strain evidence="2">DSM 17711 / JCM 13418 / NBRC 101707 / SANAE</strain>
    </source>
</reference>
<gene>
    <name evidence="1" type="ordered locus">MCP_2275</name>
</gene>
<reference evidence="1 2" key="2">
    <citation type="journal article" date="2008" name="Int. J. Syst. Evol. Microbiol.">
        <title>Methanocella paludicola gen. nov., sp. nov., a methane-producing archaeon, the first isolate of the lineage 'Rice Cluster I', and proposal of the new archaeal order Methanocellales ord. nov.</title>
        <authorList>
            <person name="Sakai S."/>
            <person name="Imachi H."/>
            <person name="Hanada S."/>
            <person name="Ohashi A."/>
            <person name="Harada H."/>
            <person name="Kamagata Y."/>
        </authorList>
    </citation>
    <scope>NUCLEOTIDE SEQUENCE [LARGE SCALE GENOMIC DNA]</scope>
    <source>
        <strain evidence="2">DSM 17711 / JCM 13418 / NBRC 101707 / SANAE</strain>
    </source>
</reference>
<accession>D1Z0X5</accession>
<dbReference type="GeneID" id="8682090"/>
<proteinExistence type="predicted"/>
<dbReference type="PIRSF" id="PIRSF000887">
    <property type="entry name" value="Pesterase_MJ0037"/>
    <property type="match status" value="1"/>
</dbReference>
<name>D1Z0X5_METPS</name>
<dbReference type="PANTHER" id="PTHR39323">
    <property type="entry name" value="BLR1149 PROTEIN"/>
    <property type="match status" value="1"/>
</dbReference>
<dbReference type="OrthoDB" id="18264at2157"/>
<protein>
    <submittedName>
        <fullName evidence="1">Phosphoesterase</fullName>
    </submittedName>
</protein>
<sequence>MKVDYYRNAAYFPDIGTCACADIHIGIEDAIQAEGFAMPLEEERELLERFRGVIKKFEPKTLVLDGDVLHEFGRLRRNTKKSFDRITLELFSSVDEVVVLTGSHDKMVDTALEGTDIAPADFYFKDGILFTHGDCVPKKAKENDVKLIVIGHDHPTLDIELKKEPCFLYGEKVWNGKDILVLPAFNPLCAGTTINGMDSWDFMSPFIRESDIGRFKPVITADDEVLEFPELREFRDILNTW</sequence>
<dbReference type="FunCoup" id="D1Z0X5">
    <property type="interactions" value="1"/>
</dbReference>
<dbReference type="InterPro" id="IPR024173">
    <property type="entry name" value="Pesterase_MJ0037-like"/>
</dbReference>
<dbReference type="Gene3D" id="3.60.21.10">
    <property type="match status" value="1"/>
</dbReference>
<dbReference type="STRING" id="304371.MCP_2275"/>
<dbReference type="EMBL" id="AP011532">
    <property type="protein sequence ID" value="BAI62347.1"/>
    <property type="molecule type" value="Genomic_DNA"/>
</dbReference>
<dbReference type="SUPFAM" id="SSF56300">
    <property type="entry name" value="Metallo-dependent phosphatases"/>
    <property type="match status" value="1"/>
</dbReference>
<evidence type="ECO:0000313" key="1">
    <source>
        <dbReference type="EMBL" id="BAI62347.1"/>
    </source>
</evidence>
<dbReference type="InParanoid" id="D1Z0X5"/>
<organism evidence="1 2">
    <name type="scientific">Methanocella paludicola (strain DSM 17711 / JCM 13418 / NBRC 101707 / SANAE)</name>
    <dbReference type="NCBI Taxonomy" id="304371"/>
    <lineage>
        <taxon>Archaea</taxon>
        <taxon>Methanobacteriati</taxon>
        <taxon>Methanobacteriota</taxon>
        <taxon>Stenosarchaea group</taxon>
        <taxon>Methanomicrobia</taxon>
        <taxon>Methanocellales</taxon>
        <taxon>Methanocellaceae</taxon>
        <taxon>Methanocella</taxon>
    </lineage>
</organism>
<dbReference type="Proteomes" id="UP000001882">
    <property type="component" value="Chromosome"/>
</dbReference>
<dbReference type="PANTHER" id="PTHR39323:SF1">
    <property type="entry name" value="BLR1149 PROTEIN"/>
    <property type="match status" value="1"/>
</dbReference>
<dbReference type="InterPro" id="IPR029052">
    <property type="entry name" value="Metallo-depent_PP-like"/>
</dbReference>
<evidence type="ECO:0000313" key="2">
    <source>
        <dbReference type="Proteomes" id="UP000001882"/>
    </source>
</evidence>
<reference evidence="2" key="3">
    <citation type="journal article" date="2011" name="PLoS ONE">
        <title>Genome sequence of a mesophilic hydrogenotrophic methanogen Methanocella paludicola, the first cultivated representative of the order Methanocellales.</title>
        <authorList>
            <person name="Sakai S."/>
            <person name="Takaki Y."/>
            <person name="Shimamura S."/>
            <person name="Sekine M."/>
            <person name="Tajima T."/>
            <person name="Kosugi H."/>
            <person name="Ichikawa N."/>
            <person name="Tasumi E."/>
            <person name="Hiraki A.T."/>
            <person name="Shimizu A."/>
            <person name="Kato Y."/>
            <person name="Nishiko R."/>
            <person name="Mori K."/>
            <person name="Fujita N."/>
            <person name="Imachi H."/>
            <person name="Takai K."/>
        </authorList>
    </citation>
    <scope>NUCLEOTIDE SEQUENCE [LARGE SCALE GENOMIC DNA]</scope>
    <source>
        <strain evidence="2">DSM 17711 / JCM 13418 / NBRC 101707 / SANAE</strain>
    </source>
</reference>
<dbReference type="KEGG" id="mpd:MCP_2275"/>
<dbReference type="RefSeq" id="WP_012901021.1">
    <property type="nucleotide sequence ID" value="NC_013665.1"/>
</dbReference>